<dbReference type="EMBL" id="DWXE01000040">
    <property type="protein sequence ID" value="HJB91990.1"/>
    <property type="molecule type" value="Genomic_DNA"/>
</dbReference>
<dbReference type="PANTHER" id="PTHR43711:SF26">
    <property type="entry name" value="SENSOR HISTIDINE KINASE RCSC"/>
    <property type="match status" value="1"/>
</dbReference>
<dbReference type="InterPro" id="IPR005467">
    <property type="entry name" value="His_kinase_dom"/>
</dbReference>
<dbReference type="CDD" id="cd00075">
    <property type="entry name" value="HATPase"/>
    <property type="match status" value="1"/>
</dbReference>
<keyword evidence="7" id="KW-1133">Transmembrane helix</keyword>
<dbReference type="SMART" id="SM00388">
    <property type="entry name" value="HisKA"/>
    <property type="match status" value="1"/>
</dbReference>
<feature type="transmembrane region" description="Helical" evidence="7">
    <location>
        <begin position="21"/>
        <end position="43"/>
    </location>
</feature>
<dbReference type="AlphaFoldDB" id="A0A9D2MUQ0"/>
<evidence type="ECO:0000256" key="7">
    <source>
        <dbReference type="SAM" id="Phobius"/>
    </source>
</evidence>
<keyword evidence="7" id="KW-0812">Transmembrane</keyword>
<evidence type="ECO:0000313" key="9">
    <source>
        <dbReference type="EMBL" id="HJB91990.1"/>
    </source>
</evidence>
<evidence type="ECO:0000256" key="4">
    <source>
        <dbReference type="ARBA" id="ARBA00022679"/>
    </source>
</evidence>
<evidence type="ECO:0000256" key="2">
    <source>
        <dbReference type="ARBA" id="ARBA00012438"/>
    </source>
</evidence>
<evidence type="ECO:0000256" key="3">
    <source>
        <dbReference type="ARBA" id="ARBA00022553"/>
    </source>
</evidence>
<dbReference type="Gene3D" id="1.10.287.130">
    <property type="match status" value="1"/>
</dbReference>
<protein>
    <recommendedName>
        <fullName evidence="2">histidine kinase</fullName>
        <ecNumber evidence="2">2.7.13.3</ecNumber>
    </recommendedName>
</protein>
<evidence type="ECO:0000256" key="1">
    <source>
        <dbReference type="ARBA" id="ARBA00000085"/>
    </source>
</evidence>
<dbReference type="InterPro" id="IPR004358">
    <property type="entry name" value="Sig_transdc_His_kin-like_C"/>
</dbReference>
<feature type="domain" description="Histidine kinase" evidence="8">
    <location>
        <begin position="142"/>
        <end position="354"/>
    </location>
</feature>
<reference evidence="9" key="1">
    <citation type="journal article" date="2021" name="PeerJ">
        <title>Extensive microbial diversity within the chicken gut microbiome revealed by metagenomics and culture.</title>
        <authorList>
            <person name="Gilroy R."/>
            <person name="Ravi A."/>
            <person name="Getino M."/>
            <person name="Pursley I."/>
            <person name="Horton D.L."/>
            <person name="Alikhan N.F."/>
            <person name="Baker D."/>
            <person name="Gharbi K."/>
            <person name="Hall N."/>
            <person name="Watson M."/>
            <person name="Adriaenssens E.M."/>
            <person name="Foster-Nyarko E."/>
            <person name="Jarju S."/>
            <person name="Secka A."/>
            <person name="Antonio M."/>
            <person name="Oren A."/>
            <person name="Chaudhuri R.R."/>
            <person name="La Ragione R."/>
            <person name="Hildebrand F."/>
            <person name="Pallen M.J."/>
        </authorList>
    </citation>
    <scope>NUCLEOTIDE SEQUENCE</scope>
    <source>
        <strain evidence="9">USAMLcec3-2134</strain>
    </source>
</reference>
<dbReference type="PROSITE" id="PS50109">
    <property type="entry name" value="HIS_KIN"/>
    <property type="match status" value="1"/>
</dbReference>
<dbReference type="InterPro" id="IPR036890">
    <property type="entry name" value="HATPase_C_sf"/>
</dbReference>
<organism evidence="9 10">
    <name type="scientific">Candidatus Eisenbergiella merdigallinarum</name>
    <dbReference type="NCBI Taxonomy" id="2838552"/>
    <lineage>
        <taxon>Bacteria</taxon>
        <taxon>Bacillati</taxon>
        <taxon>Bacillota</taxon>
        <taxon>Clostridia</taxon>
        <taxon>Lachnospirales</taxon>
        <taxon>Lachnospiraceae</taxon>
        <taxon>Eisenbergiella</taxon>
    </lineage>
</organism>
<dbReference type="SMART" id="SM00387">
    <property type="entry name" value="HATPase_c"/>
    <property type="match status" value="1"/>
</dbReference>
<dbReference type="Pfam" id="PF02518">
    <property type="entry name" value="HATPase_c"/>
    <property type="match status" value="1"/>
</dbReference>
<dbReference type="Proteomes" id="UP000886883">
    <property type="component" value="Unassembled WGS sequence"/>
</dbReference>
<evidence type="ECO:0000256" key="5">
    <source>
        <dbReference type="ARBA" id="ARBA00022777"/>
    </source>
</evidence>
<keyword evidence="7" id="KW-0472">Membrane</keyword>
<gene>
    <name evidence="9" type="ORF">H9763_11080</name>
</gene>
<dbReference type="Gene3D" id="3.30.565.10">
    <property type="entry name" value="Histidine kinase-like ATPase, C-terminal domain"/>
    <property type="match status" value="1"/>
</dbReference>
<dbReference type="PRINTS" id="PR00344">
    <property type="entry name" value="BCTRLSENSOR"/>
</dbReference>
<keyword evidence="6" id="KW-0902">Two-component regulatory system</keyword>
<feature type="transmembrane region" description="Helical" evidence="7">
    <location>
        <begin position="55"/>
        <end position="73"/>
    </location>
</feature>
<dbReference type="PANTHER" id="PTHR43711">
    <property type="entry name" value="TWO-COMPONENT HISTIDINE KINASE"/>
    <property type="match status" value="1"/>
</dbReference>
<dbReference type="InterPro" id="IPR003661">
    <property type="entry name" value="HisK_dim/P_dom"/>
</dbReference>
<comment type="caution">
    <text evidence="9">The sequence shown here is derived from an EMBL/GenBank/DDBJ whole genome shotgun (WGS) entry which is preliminary data.</text>
</comment>
<accession>A0A9D2MUQ0</accession>
<keyword evidence="5 9" id="KW-0418">Kinase</keyword>
<dbReference type="InterPro" id="IPR003594">
    <property type="entry name" value="HATPase_dom"/>
</dbReference>
<evidence type="ECO:0000313" key="10">
    <source>
        <dbReference type="Proteomes" id="UP000886883"/>
    </source>
</evidence>
<evidence type="ECO:0000259" key="8">
    <source>
        <dbReference type="PROSITE" id="PS50109"/>
    </source>
</evidence>
<dbReference type="CDD" id="cd00082">
    <property type="entry name" value="HisKA"/>
    <property type="match status" value="1"/>
</dbReference>
<reference evidence="9" key="2">
    <citation type="submission" date="2021-04" db="EMBL/GenBank/DDBJ databases">
        <authorList>
            <person name="Gilroy R."/>
        </authorList>
    </citation>
    <scope>NUCLEOTIDE SEQUENCE</scope>
    <source>
        <strain evidence="9">USAMLcec3-2134</strain>
    </source>
</reference>
<proteinExistence type="predicted"/>
<comment type="catalytic activity">
    <reaction evidence="1">
        <text>ATP + protein L-histidine = ADP + protein N-phospho-L-histidine.</text>
        <dbReference type="EC" id="2.7.13.3"/>
    </reaction>
</comment>
<dbReference type="Pfam" id="PF00512">
    <property type="entry name" value="HisKA"/>
    <property type="match status" value="1"/>
</dbReference>
<keyword evidence="3" id="KW-0597">Phosphoprotein</keyword>
<dbReference type="InterPro" id="IPR036097">
    <property type="entry name" value="HisK_dim/P_sf"/>
</dbReference>
<name>A0A9D2MUQ0_9FIRM</name>
<dbReference type="GO" id="GO:0000155">
    <property type="term" value="F:phosphorelay sensor kinase activity"/>
    <property type="evidence" value="ECO:0007669"/>
    <property type="project" value="InterPro"/>
</dbReference>
<dbReference type="InterPro" id="IPR050736">
    <property type="entry name" value="Sensor_HK_Regulatory"/>
</dbReference>
<evidence type="ECO:0000256" key="6">
    <source>
        <dbReference type="ARBA" id="ARBA00023012"/>
    </source>
</evidence>
<dbReference type="SUPFAM" id="SSF55874">
    <property type="entry name" value="ATPase domain of HSP90 chaperone/DNA topoisomerase II/histidine kinase"/>
    <property type="match status" value="1"/>
</dbReference>
<dbReference type="SUPFAM" id="SSF47384">
    <property type="entry name" value="Homodimeric domain of signal transducing histidine kinase"/>
    <property type="match status" value="1"/>
</dbReference>
<sequence>MNHPNVAGPSGKEHFSRRASFLIPALFLLAAACLLAALLWLLWSFIPRAAVRRGILLICAGLFGLAGLWALWVRRQTVRFADELCETLDDLLSDRSPLLPHPYDDSLVSRVQGKLMQYYEYANEGRLQSARDKETIQGLVSDISHQVKTPIAGIRMLADILRRHTLSDEQREAFLVSMTQQIDRLDFLLQSLIKMSRLETGTFVLHMERSRLCDTIADAMSAVFTKAGQKSISLSADCDEAVCVQHDPKWTAEALENILDNAVKYTPAGGSVSVSVRPWLFYTRIDITDTGIGIPEEHYHDVFQRFYRGGEAASQEGVGLGLYLANGIITRQKGYISVSSQAGKGTTFSVYLLS</sequence>
<dbReference type="EC" id="2.7.13.3" evidence="2"/>
<keyword evidence="4" id="KW-0808">Transferase</keyword>